<evidence type="ECO:0000313" key="5">
    <source>
        <dbReference type="EMBL" id="JAC72283.1"/>
    </source>
</evidence>
<dbReference type="InterPro" id="IPR000473">
    <property type="entry name" value="Ribosomal_bL36"/>
</dbReference>
<keyword evidence="2 4" id="KW-0689">Ribosomal protein</keyword>
<evidence type="ECO:0000256" key="4">
    <source>
        <dbReference type="RuleBase" id="RU000570"/>
    </source>
</evidence>
<dbReference type="HAMAP" id="MF_00251">
    <property type="entry name" value="Ribosomal_bL36"/>
    <property type="match status" value="1"/>
</dbReference>
<dbReference type="InterPro" id="IPR035977">
    <property type="entry name" value="Ribosomal_bL36_sp"/>
</dbReference>
<dbReference type="EMBL" id="GBEZ01013729">
    <property type="protein sequence ID" value="JAC72283.1"/>
    <property type="molecule type" value="Transcribed_RNA"/>
</dbReference>
<feature type="non-terminal residue" evidence="5">
    <location>
        <position position="1"/>
    </location>
</feature>
<sequence length="157" mass="17841">TMKVRSSVKKLCEACRYVKRRRKLYVVCSANPKHKQRQGFHTEADPGNFCSCSSGVPQDGATALSKTYTNSAGAVIPLSLPSNLIPLKPRYHLARRTSSSSFRRGLKFALPVFIGRLDYISSRRRTFSFRYDIAQDNTELFSPSLATHLRAWYIYMP</sequence>
<evidence type="ECO:0000256" key="3">
    <source>
        <dbReference type="ARBA" id="ARBA00023274"/>
    </source>
</evidence>
<dbReference type="EMBL" id="GBEZ01002022">
    <property type="protein sequence ID" value="JAC82998.1"/>
    <property type="molecule type" value="Transcribed_RNA"/>
</dbReference>
<comment type="similarity">
    <text evidence="1 4">Belongs to the bacterial ribosomal protein bL36 family.</text>
</comment>
<dbReference type="AlphaFoldDB" id="A0A061RJW7"/>
<dbReference type="PROSITE" id="PS00828">
    <property type="entry name" value="RIBOSOMAL_L36"/>
    <property type="match status" value="1"/>
</dbReference>
<evidence type="ECO:0000256" key="1">
    <source>
        <dbReference type="ARBA" id="ARBA00007645"/>
    </source>
</evidence>
<keyword evidence="3 4" id="KW-0687">Ribonucleoprotein</keyword>
<dbReference type="GO" id="GO:0006412">
    <property type="term" value="P:translation"/>
    <property type="evidence" value="ECO:0007669"/>
    <property type="project" value="InterPro"/>
</dbReference>
<accession>A0A061RJW7</accession>
<dbReference type="SUPFAM" id="SSF57840">
    <property type="entry name" value="Ribosomal protein L36"/>
    <property type="match status" value="1"/>
</dbReference>
<evidence type="ECO:0000313" key="6">
    <source>
        <dbReference type="EMBL" id="JAC82998.1"/>
    </source>
</evidence>
<name>A0A061RJW7_9CHLO</name>
<evidence type="ECO:0000256" key="2">
    <source>
        <dbReference type="ARBA" id="ARBA00022980"/>
    </source>
</evidence>
<gene>
    <name evidence="6" type="ORF">TSPGSL018_4375</name>
    <name evidence="5" type="ORF">TSPGSL018_95</name>
</gene>
<proteinExistence type="inferred from homology"/>
<organism evidence="5">
    <name type="scientific">Tetraselmis sp. GSL018</name>
    <dbReference type="NCBI Taxonomy" id="582737"/>
    <lineage>
        <taxon>Eukaryota</taxon>
        <taxon>Viridiplantae</taxon>
        <taxon>Chlorophyta</taxon>
        <taxon>core chlorophytes</taxon>
        <taxon>Chlorodendrophyceae</taxon>
        <taxon>Chlorodendrales</taxon>
        <taxon>Chlorodendraceae</taxon>
        <taxon>Tetraselmis</taxon>
    </lineage>
</organism>
<protein>
    <recommendedName>
        <fullName evidence="4">Ribosomal protein</fullName>
    </recommendedName>
</protein>
<dbReference type="GO" id="GO:0003735">
    <property type="term" value="F:structural constituent of ribosome"/>
    <property type="evidence" value="ECO:0007669"/>
    <property type="project" value="InterPro"/>
</dbReference>
<dbReference type="PANTHER" id="PTHR18804:SF16">
    <property type="entry name" value="RIBOSOMAL PROTEIN"/>
    <property type="match status" value="1"/>
</dbReference>
<dbReference type="GO" id="GO:1990904">
    <property type="term" value="C:ribonucleoprotein complex"/>
    <property type="evidence" value="ECO:0007669"/>
    <property type="project" value="UniProtKB-KW"/>
</dbReference>
<dbReference type="NCBIfam" id="TIGR01022">
    <property type="entry name" value="rpmJ_bact"/>
    <property type="match status" value="1"/>
</dbReference>
<dbReference type="Pfam" id="PF00444">
    <property type="entry name" value="Ribosomal_L36"/>
    <property type="match status" value="1"/>
</dbReference>
<dbReference type="GO" id="GO:0005840">
    <property type="term" value="C:ribosome"/>
    <property type="evidence" value="ECO:0007669"/>
    <property type="project" value="UniProtKB-KW"/>
</dbReference>
<dbReference type="InterPro" id="IPR052010">
    <property type="entry name" value="Ribosomal_LSU_bL36"/>
</dbReference>
<dbReference type="PANTHER" id="PTHR18804">
    <property type="entry name" value="RIBOSOMAL PROTEIN"/>
    <property type="match status" value="1"/>
</dbReference>
<reference evidence="5" key="1">
    <citation type="submission" date="2014-05" db="EMBL/GenBank/DDBJ databases">
        <title>The transcriptome of the halophilic microalga Tetraselmis sp. GSL018 isolated from the Great Salt Lake, Utah.</title>
        <authorList>
            <person name="Jinkerson R.E."/>
            <person name="D'Adamo S."/>
            <person name="Posewitz M.C."/>
        </authorList>
    </citation>
    <scope>NUCLEOTIDE SEQUENCE</scope>
    <source>
        <strain evidence="5">GSL018</strain>
    </source>
</reference>